<dbReference type="AlphaFoldDB" id="L7VZJ1"/>
<dbReference type="Gene3D" id="1.20.120.1630">
    <property type="match status" value="1"/>
</dbReference>
<evidence type="ECO:0000313" key="6">
    <source>
        <dbReference type="EMBL" id="AGC72513.1"/>
    </source>
</evidence>
<accession>L7VZJ1</accession>
<evidence type="ECO:0008006" key="7">
    <source>
        <dbReference type="Google" id="ProtNLM"/>
    </source>
</evidence>
<dbReference type="PANTHER" id="PTHR43847">
    <property type="entry name" value="BLL3993 PROTEIN"/>
    <property type="match status" value="1"/>
</dbReference>
<organism evidence="6">
    <name type="scientific">uncultured bacterium A1Q1_fos_2059</name>
    <dbReference type="NCBI Taxonomy" id="1256559"/>
    <lineage>
        <taxon>Bacteria</taxon>
        <taxon>environmental samples</taxon>
    </lineage>
</organism>
<dbReference type="InterPro" id="IPR052527">
    <property type="entry name" value="Metal_cation-efflux_comp"/>
</dbReference>
<dbReference type="EMBL" id="JX649904">
    <property type="protein sequence ID" value="AGC72513.1"/>
    <property type="molecule type" value="Genomic_DNA"/>
</dbReference>
<protein>
    <recommendedName>
        <fullName evidence="7">Isoprenylcysteine carboxylmethyltransferase family protein</fullName>
    </recommendedName>
</protein>
<feature type="transmembrane region" description="Helical" evidence="5">
    <location>
        <begin position="21"/>
        <end position="45"/>
    </location>
</feature>
<keyword evidence="4 5" id="KW-0472">Membrane</keyword>
<evidence type="ECO:0000256" key="1">
    <source>
        <dbReference type="ARBA" id="ARBA00004127"/>
    </source>
</evidence>
<dbReference type="PANTHER" id="PTHR43847:SF1">
    <property type="entry name" value="BLL3993 PROTEIN"/>
    <property type="match status" value="1"/>
</dbReference>
<dbReference type="Pfam" id="PF04191">
    <property type="entry name" value="PEMT"/>
    <property type="match status" value="1"/>
</dbReference>
<evidence type="ECO:0000256" key="5">
    <source>
        <dbReference type="SAM" id="Phobius"/>
    </source>
</evidence>
<dbReference type="GO" id="GO:0012505">
    <property type="term" value="C:endomembrane system"/>
    <property type="evidence" value="ECO:0007669"/>
    <property type="project" value="UniProtKB-SubCell"/>
</dbReference>
<comment type="subcellular location">
    <subcellularLocation>
        <location evidence="1">Endomembrane system</location>
        <topology evidence="1">Multi-pass membrane protein</topology>
    </subcellularLocation>
</comment>
<feature type="transmembrane region" description="Helical" evidence="5">
    <location>
        <begin position="74"/>
        <end position="106"/>
    </location>
</feature>
<proteinExistence type="predicted"/>
<name>L7VZJ1_9BACT</name>
<keyword evidence="3 5" id="KW-1133">Transmembrane helix</keyword>
<evidence type="ECO:0000256" key="4">
    <source>
        <dbReference type="ARBA" id="ARBA00023136"/>
    </source>
</evidence>
<reference evidence="6" key="1">
    <citation type="submission" date="2012-09" db="EMBL/GenBank/DDBJ databases">
        <title>Metagenomic Characterization of a Microbial Community in Wastewater Detects High Levels of Antibiotic Resistance.</title>
        <authorList>
            <person name="Abrams M."/>
            <person name="Caldwell A."/>
            <person name="Vandaei E."/>
            <person name="Lee W."/>
            <person name="Perrott J."/>
            <person name="Khan S.Y."/>
            <person name="Ta J."/>
            <person name="Romero D."/>
            <person name="Nguyen V."/>
            <person name="Pourmand N."/>
            <person name="Ouverney C.C."/>
        </authorList>
    </citation>
    <scope>NUCLEOTIDE SEQUENCE</scope>
</reference>
<evidence type="ECO:0000256" key="2">
    <source>
        <dbReference type="ARBA" id="ARBA00022692"/>
    </source>
</evidence>
<keyword evidence="2 5" id="KW-0812">Transmembrane</keyword>
<evidence type="ECO:0000256" key="3">
    <source>
        <dbReference type="ARBA" id="ARBA00022989"/>
    </source>
</evidence>
<dbReference type="InterPro" id="IPR007318">
    <property type="entry name" value="Phopholipid_MeTrfase"/>
</dbReference>
<sequence length="140" mass="15180">MAIQFALMITLLVVPWRKPEPVSLIIGIAVLLGGLAIGVIAFRALGSALTANPVPREKASLVTTGVYAQVRHPIYTAVLLAAAGFTLAVGSMWTLLVAIGLAVFLFSKSRWEDRLLARKFGAEWDEWAKRTGALVPKIRR</sequence>